<evidence type="ECO:0008006" key="8">
    <source>
        <dbReference type="Google" id="ProtNLM"/>
    </source>
</evidence>
<evidence type="ECO:0000256" key="1">
    <source>
        <dbReference type="SAM" id="MobiDB-lite"/>
    </source>
</evidence>
<evidence type="ECO:0000259" key="5">
    <source>
        <dbReference type="Pfam" id="PF24546"/>
    </source>
</evidence>
<sequence length="1504" mass="167224">METKHFGETVAQTVAPETPSADLIKKIHIRDANNVSHSIHGLRIKACDMSNQILQQAAIRKTLNDAVANAQLQQPSTLDGGRTNVHTFGNYDLHLNASAPWFESWRDCFLQTLAPSDHEYLNHCLACLFVVSSAQADPLSMFTALANQQMTQQQQFPNKAPRWFCQGVLHYYVLLHDVVDGEQARAEAVYQSMKSTFGGQICHLLQINSRSTHTLETMKTGPSPPDPWSQFLPKPAEPQMNQRTKARYFITWEGVDYDGIGAEDDASFPTELSEGTSEINPTMLTSVESASELFEENLQSPTEPPEPPAPAPQQDEMFDHPLSLSQFVKPALQTELPSQENDLTAAANGYTDSGQTTSMQLSALADRTKLRIHGCCLTTSDQDRLRIFMHEFVVRALIPWAERQMKILNDQLTSRKGIHRSIFSATKKWFGGNKPAGPIPASQNTTVVYTKDAPELQLRRLGDLAFLFQMYEFAYNTYHAAKKDFNNDHAWLHFAGSLEMASISIFMQGPPCQRPYPHHYMETAISTYLTSCRNPLYATRATLVSTEILKRRNMFSEAAMQFLKMITEEADLSSALFLEQAAHCFICMHPPMVRKYAFHMILAGHRFNKAGQRKHALRSYSQALQVYKSKHWAIAEDHIHFTIGRQSFNLKQLENATSAFKHLLTRESKQPSAQQGAFLREYLFVYKQLLSQEAGENSSYGRLPELPLPFINSNATKVLLGQHPTVLDAGSSRKKIPASGVSFNDDSPVSRWAKLEETAVVAGGSTPPLRPTLQCFTNATDNRFNPVTFVGEPVSIQVCVENPLQVMLVLSDITLLWTFLPTITGSDSSQLISNEVTSSVKNHLADEIIQTAVIKEVVLNGNQVQPIVLSLVPRQGGELRVVGIAYNLGTSSVAQNSTPAPVGNDISLPSSTGSSAAKPSYISTICVRGKQRLEVQGPRLNVSKEEKTGKVYGPDRRLDLVVQEEMPILNVMFCEFPDALLCGEVHCVEVEFSNIGKVPLRNLRVVSSLASFFTFGCGKESELPKYPYTYQMRNGEVQQNRVDHINHCKEYMHFTEVARIPLPGDGMLGPGQTVLLPVWLRGNDIGGVHEVDFVFYYEPVSTGSHVRYRVLRHRAVINTVESLSVRALATKQTGSVLRSAGQELNSCYIFCELENLSQVQVQRPHIQELQISQVSCASNAWTVSSLSTNTSKGIRIGSRETLQLMLKGTCTSVSKDGDQLLYSEVPFDMEQIDSTKTPCRDFYVRNRAADKSRDGNEQVVKRSGMNDHLDLEAALRVDLTLIFLWKAFVVQENGQMKILVGQHHVHIRTLDIYVTSYPLVVAPAQRPPLKFVSDTEQEPPSGPSAEVTTRLVSYSFRHAPSTAYSFKKGMCVVPVTLNLQNQTWRQVQVLIDTSKSSDRFGAGSNQGDSTLASGQAVTPLALGSMVFPSPVPLSSSMRWVGHTNAKVSLREGESAQLHLNAGFLRPGTYNLNTLAVFVTYSDDQSQMILQRQPTPSIITLLPLS</sequence>
<gene>
    <name evidence="6" type="ORF">C0Q70_18913</name>
</gene>
<organism evidence="6 7">
    <name type="scientific">Pomacea canaliculata</name>
    <name type="common">Golden apple snail</name>
    <dbReference type="NCBI Taxonomy" id="400727"/>
    <lineage>
        <taxon>Eukaryota</taxon>
        <taxon>Metazoa</taxon>
        <taxon>Spiralia</taxon>
        <taxon>Lophotrochozoa</taxon>
        <taxon>Mollusca</taxon>
        <taxon>Gastropoda</taxon>
        <taxon>Caenogastropoda</taxon>
        <taxon>Architaenioglossa</taxon>
        <taxon>Ampullarioidea</taxon>
        <taxon>Ampullariidae</taxon>
        <taxon>Pomacea</taxon>
    </lineage>
</organism>
<comment type="caution">
    <text evidence="6">The sequence shown here is derived from an EMBL/GenBank/DDBJ whole genome shotgun (WGS) entry which is preliminary data.</text>
</comment>
<feature type="domain" description="TPPC8 third Ig-like" evidence="5">
    <location>
        <begin position="1115"/>
        <end position="1306"/>
    </location>
</feature>
<dbReference type="EMBL" id="PZQS01000012">
    <property type="protein sequence ID" value="PVD20752.1"/>
    <property type="molecule type" value="Genomic_DNA"/>
</dbReference>
<dbReference type="InterPro" id="IPR058541">
    <property type="entry name" value="Ig_TPPC8_1st"/>
</dbReference>
<evidence type="ECO:0000259" key="2">
    <source>
        <dbReference type="Pfam" id="PF24542"/>
    </source>
</evidence>
<dbReference type="PANTHER" id="PTHR12975">
    <property type="entry name" value="TRANSPORT PROTEIN TRAPP"/>
    <property type="match status" value="1"/>
</dbReference>
<evidence type="ECO:0000259" key="4">
    <source>
        <dbReference type="Pfam" id="PF24545"/>
    </source>
</evidence>
<keyword evidence="7" id="KW-1185">Reference proteome</keyword>
<dbReference type="Pfam" id="PF24546">
    <property type="entry name" value="Ig_TPPC8_3rd"/>
    <property type="match status" value="1"/>
</dbReference>
<accession>A0A2T7NHX5</accession>
<dbReference type="OrthoDB" id="203724at2759"/>
<dbReference type="Pfam" id="PF24545">
    <property type="entry name" value="Ig_TPPC8_1st"/>
    <property type="match status" value="1"/>
</dbReference>
<evidence type="ECO:0000313" key="6">
    <source>
        <dbReference type="EMBL" id="PVD20752.1"/>
    </source>
</evidence>
<evidence type="ECO:0000259" key="3">
    <source>
        <dbReference type="Pfam" id="PF24544"/>
    </source>
</evidence>
<dbReference type="InterPro" id="IPR058538">
    <property type="entry name" value="Ig_TPPC8_2nd"/>
</dbReference>
<protein>
    <recommendedName>
        <fullName evidence="8">Trafficking protein particle complex subunit 8</fullName>
    </recommendedName>
</protein>
<feature type="compositionally biased region" description="Pro residues" evidence="1">
    <location>
        <begin position="302"/>
        <end position="311"/>
    </location>
</feature>
<dbReference type="Pfam" id="PF12739">
    <property type="entry name" value="TRAPPC-Trs85"/>
    <property type="match status" value="1"/>
</dbReference>
<feature type="region of interest" description="Disordered" evidence="1">
    <location>
        <begin position="291"/>
        <end position="317"/>
    </location>
</feature>
<dbReference type="Proteomes" id="UP000245119">
    <property type="component" value="Linkage Group LG12"/>
</dbReference>
<feature type="domain" description="TPPC8 C-terminal Ig-like" evidence="2">
    <location>
        <begin position="1351"/>
        <end position="1479"/>
    </location>
</feature>
<reference evidence="6 7" key="1">
    <citation type="submission" date="2018-04" db="EMBL/GenBank/DDBJ databases">
        <title>The genome of golden apple snail Pomacea canaliculata provides insight into stress tolerance and invasive adaptation.</title>
        <authorList>
            <person name="Liu C."/>
            <person name="Liu B."/>
            <person name="Ren Y."/>
            <person name="Zhang Y."/>
            <person name="Wang H."/>
            <person name="Li S."/>
            <person name="Jiang F."/>
            <person name="Yin L."/>
            <person name="Zhang G."/>
            <person name="Qian W."/>
            <person name="Fan W."/>
        </authorList>
    </citation>
    <scope>NUCLEOTIDE SEQUENCE [LARGE SCALE GENOMIC DNA]</scope>
    <source>
        <strain evidence="6">SZHN2017</strain>
        <tissue evidence="6">Muscle</tissue>
    </source>
</reference>
<dbReference type="GO" id="GO:1990072">
    <property type="term" value="C:TRAPPIII protein complex"/>
    <property type="evidence" value="ECO:0007669"/>
    <property type="project" value="TreeGrafter"/>
</dbReference>
<dbReference type="PANTHER" id="PTHR12975:SF6">
    <property type="entry name" value="TRAFFICKING PROTEIN PARTICLE COMPLEX SUBUNIT 8"/>
    <property type="match status" value="1"/>
</dbReference>
<feature type="domain" description="TPPC8 second Ig-like" evidence="3">
    <location>
        <begin position="982"/>
        <end position="1111"/>
    </location>
</feature>
<dbReference type="STRING" id="400727.A0A2T7NHX5"/>
<dbReference type="Pfam" id="PF24542">
    <property type="entry name" value="Ig_TPPC8_C"/>
    <property type="match status" value="1"/>
</dbReference>
<dbReference type="InterPro" id="IPR024420">
    <property type="entry name" value="TRAPP_III_complex_Trs85"/>
</dbReference>
<evidence type="ECO:0000313" key="7">
    <source>
        <dbReference type="Proteomes" id="UP000245119"/>
    </source>
</evidence>
<dbReference type="InterPro" id="IPR057651">
    <property type="entry name" value="Ig_TPPC8_C"/>
</dbReference>
<dbReference type="Pfam" id="PF24544">
    <property type="entry name" value="Ig_TPPC8_2nd"/>
    <property type="match status" value="1"/>
</dbReference>
<proteinExistence type="predicted"/>
<feature type="domain" description="TPPC8 first Ig-like" evidence="4">
    <location>
        <begin position="746"/>
        <end position="981"/>
    </location>
</feature>
<name>A0A2T7NHX5_POMCA</name>
<dbReference type="InterPro" id="IPR058540">
    <property type="entry name" value="Ig_TPPC8_3rd"/>
</dbReference>